<dbReference type="Pfam" id="PF00528">
    <property type="entry name" value="BPD_transp_1"/>
    <property type="match status" value="1"/>
</dbReference>
<dbReference type="PANTHER" id="PTHR30043">
    <property type="entry name" value="PHOSPHONATES TRANSPORT SYSTEM PERMEASE PROTEIN"/>
    <property type="match status" value="1"/>
</dbReference>
<evidence type="ECO:0000256" key="4">
    <source>
        <dbReference type="ARBA" id="ARBA00022692"/>
    </source>
</evidence>
<evidence type="ECO:0000256" key="1">
    <source>
        <dbReference type="ARBA" id="ARBA00004651"/>
    </source>
</evidence>
<accession>A0ABV9P0Q7</accession>
<evidence type="ECO:0000313" key="9">
    <source>
        <dbReference type="EMBL" id="MFC4737414.1"/>
    </source>
</evidence>
<evidence type="ECO:0000256" key="5">
    <source>
        <dbReference type="ARBA" id="ARBA00022989"/>
    </source>
</evidence>
<feature type="transmembrane region" description="Helical" evidence="7">
    <location>
        <begin position="214"/>
        <end position="234"/>
    </location>
</feature>
<keyword evidence="4 7" id="KW-0812">Transmembrane</keyword>
<organism evidence="9 10">
    <name type="scientific">Bacillus daqingensis</name>
    <dbReference type="NCBI Taxonomy" id="872396"/>
    <lineage>
        <taxon>Bacteria</taxon>
        <taxon>Bacillati</taxon>
        <taxon>Bacillota</taxon>
        <taxon>Bacilli</taxon>
        <taxon>Bacillales</taxon>
        <taxon>Bacillaceae</taxon>
        <taxon>Bacillus</taxon>
    </lineage>
</organism>
<feature type="transmembrane region" description="Helical" evidence="7">
    <location>
        <begin position="246"/>
        <end position="264"/>
    </location>
</feature>
<dbReference type="PANTHER" id="PTHR30043:SF1">
    <property type="entry name" value="ABC TRANSPORT SYSTEM PERMEASE PROTEIN P69"/>
    <property type="match status" value="1"/>
</dbReference>
<proteinExistence type="inferred from homology"/>
<dbReference type="RefSeq" id="WP_377910011.1">
    <property type="nucleotide sequence ID" value="NZ_JBHSGK010000013.1"/>
</dbReference>
<evidence type="ECO:0000256" key="2">
    <source>
        <dbReference type="ARBA" id="ARBA00022448"/>
    </source>
</evidence>
<feature type="transmembrane region" description="Helical" evidence="7">
    <location>
        <begin position="77"/>
        <end position="104"/>
    </location>
</feature>
<dbReference type="InterPro" id="IPR035906">
    <property type="entry name" value="MetI-like_sf"/>
</dbReference>
<feature type="domain" description="ABC transmembrane type-1" evidence="8">
    <location>
        <begin position="81"/>
        <end position="264"/>
    </location>
</feature>
<keyword evidence="6 7" id="KW-0472">Membrane</keyword>
<dbReference type="SUPFAM" id="SSF161098">
    <property type="entry name" value="MetI-like"/>
    <property type="match status" value="1"/>
</dbReference>
<dbReference type="EMBL" id="JBHSGK010000013">
    <property type="protein sequence ID" value="MFC4737414.1"/>
    <property type="molecule type" value="Genomic_DNA"/>
</dbReference>
<dbReference type="InterPro" id="IPR000515">
    <property type="entry name" value="MetI-like"/>
</dbReference>
<dbReference type="PROSITE" id="PS50928">
    <property type="entry name" value="ABC_TM1"/>
    <property type="match status" value="1"/>
</dbReference>
<dbReference type="Proteomes" id="UP001595896">
    <property type="component" value="Unassembled WGS sequence"/>
</dbReference>
<sequence>MPPSTAVMQQHAAEAPGLRAKKTKWRLTFIFTSVAVLYALSLLYTNASLADLIAGIPTILAMFGQLFPPNWGYALEAWFWLAQTIQMAIIASTVAAVICIPVSLMASSNIMENRVLHHTTKQLMNILRTIPDLLLAVIFVGLFGIGVFSGILALIIFSLGILAKLLAETIEAIDSEPLDAIRASGGNTLQVIAYGVIPQILPQYTSFSLYVFEINVRASLVLGFVGAGGIGQLLQRSISFMDYDRTMMIIFIIFLAVVLIEYVSGKIREAIL</sequence>
<keyword evidence="10" id="KW-1185">Reference proteome</keyword>
<comment type="subcellular location">
    <subcellularLocation>
        <location evidence="1 7">Cell membrane</location>
        <topology evidence="1 7">Multi-pass membrane protein</topology>
    </subcellularLocation>
</comment>
<dbReference type="NCBIfam" id="TIGR01097">
    <property type="entry name" value="PhnE"/>
    <property type="match status" value="1"/>
</dbReference>
<evidence type="ECO:0000313" key="10">
    <source>
        <dbReference type="Proteomes" id="UP001595896"/>
    </source>
</evidence>
<gene>
    <name evidence="9" type="primary">phnE</name>
    <name evidence="9" type="ORF">ACFO4L_12500</name>
</gene>
<comment type="caution">
    <text evidence="9">The sequence shown here is derived from an EMBL/GenBank/DDBJ whole genome shotgun (WGS) entry which is preliminary data.</text>
</comment>
<protein>
    <submittedName>
        <fullName evidence="9">Phosphonate ABC transporter, permease protein PhnE</fullName>
    </submittedName>
</protein>
<comment type="similarity">
    <text evidence="7">Belongs to the binding-protein-dependent transport system permease family.</text>
</comment>
<evidence type="ECO:0000259" key="8">
    <source>
        <dbReference type="PROSITE" id="PS50928"/>
    </source>
</evidence>
<dbReference type="CDD" id="cd06261">
    <property type="entry name" value="TM_PBP2"/>
    <property type="match status" value="1"/>
</dbReference>
<feature type="transmembrane region" description="Helical" evidence="7">
    <location>
        <begin position="52"/>
        <end position="71"/>
    </location>
</feature>
<dbReference type="Gene3D" id="1.10.3720.10">
    <property type="entry name" value="MetI-like"/>
    <property type="match status" value="1"/>
</dbReference>
<feature type="transmembrane region" description="Helical" evidence="7">
    <location>
        <begin position="133"/>
        <end position="157"/>
    </location>
</feature>
<keyword evidence="2 7" id="KW-0813">Transport</keyword>
<evidence type="ECO:0000256" key="3">
    <source>
        <dbReference type="ARBA" id="ARBA00022475"/>
    </source>
</evidence>
<reference evidence="10" key="1">
    <citation type="journal article" date="2019" name="Int. J. Syst. Evol. Microbiol.">
        <title>The Global Catalogue of Microorganisms (GCM) 10K type strain sequencing project: providing services to taxonomists for standard genome sequencing and annotation.</title>
        <authorList>
            <consortium name="The Broad Institute Genomics Platform"/>
            <consortium name="The Broad Institute Genome Sequencing Center for Infectious Disease"/>
            <person name="Wu L."/>
            <person name="Ma J."/>
        </authorList>
    </citation>
    <scope>NUCLEOTIDE SEQUENCE [LARGE SCALE GENOMIC DNA]</scope>
    <source>
        <strain evidence="10">JCM 12165</strain>
    </source>
</reference>
<feature type="transmembrane region" description="Helical" evidence="7">
    <location>
        <begin position="25"/>
        <end position="45"/>
    </location>
</feature>
<evidence type="ECO:0000256" key="7">
    <source>
        <dbReference type="RuleBase" id="RU363032"/>
    </source>
</evidence>
<name>A0ABV9P0Q7_9BACI</name>
<evidence type="ECO:0000256" key="6">
    <source>
        <dbReference type="ARBA" id="ARBA00023136"/>
    </source>
</evidence>
<dbReference type="InterPro" id="IPR005769">
    <property type="entry name" value="PhnE/PtxC"/>
</dbReference>
<keyword evidence="3" id="KW-1003">Cell membrane</keyword>
<keyword evidence="5 7" id="KW-1133">Transmembrane helix</keyword>